<proteinExistence type="predicted"/>
<dbReference type="OrthoDB" id="6064715at2"/>
<reference evidence="1 2" key="1">
    <citation type="submission" date="2018-07" db="EMBL/GenBank/DDBJ databases">
        <title>Dyella monticola sp. nov. and Dyella psychrodurans sp. nov. isolated from monsoon evergreen broad-leaved forest soil of Dinghu Mountain, China.</title>
        <authorList>
            <person name="Gao Z."/>
            <person name="Qiu L."/>
        </authorList>
    </citation>
    <scope>NUCLEOTIDE SEQUENCE [LARGE SCALE GENOMIC DNA]</scope>
    <source>
        <strain evidence="1 2">4G-K06</strain>
    </source>
</reference>
<comment type="caution">
    <text evidence="1">The sequence shown here is derived from an EMBL/GenBank/DDBJ whole genome shotgun (WGS) entry which is preliminary data.</text>
</comment>
<gene>
    <name evidence="1" type="ORF">DWU98_09330</name>
</gene>
<evidence type="ECO:0000313" key="2">
    <source>
        <dbReference type="Proteomes" id="UP000254258"/>
    </source>
</evidence>
<name>A0A370X1E9_9GAMM</name>
<accession>A0A370X1E9</accession>
<sequence length="193" mass="21192">MNNQEVIAIWIPYRLQAISTMWWAYNQLQDLPQPRELQVFVDGKQLLQGNASAVLNPMVEAGFIHARCLLEFLGLGVRAGKLVTVGNRRVDDIAIEHFTANGVALEKVTPDAALSAYTGPKDRGERALVAILELTNKGLAHFTNTFQDGYNSLDLEIACKGIPVLVQNHLYMKLNMPVPVAPKPSAGDLTSNN</sequence>
<evidence type="ECO:0000313" key="1">
    <source>
        <dbReference type="EMBL" id="RDS82229.1"/>
    </source>
</evidence>
<dbReference type="Proteomes" id="UP000254258">
    <property type="component" value="Unassembled WGS sequence"/>
</dbReference>
<protein>
    <submittedName>
        <fullName evidence="1">Uncharacterized protein</fullName>
    </submittedName>
</protein>
<keyword evidence="2" id="KW-1185">Reference proteome</keyword>
<dbReference type="EMBL" id="QRBE01000004">
    <property type="protein sequence ID" value="RDS82229.1"/>
    <property type="molecule type" value="Genomic_DNA"/>
</dbReference>
<dbReference type="AlphaFoldDB" id="A0A370X1E9"/>
<dbReference type="RefSeq" id="WP_115495287.1">
    <property type="nucleotide sequence ID" value="NZ_QRBE01000004.1"/>
</dbReference>
<organism evidence="1 2">
    <name type="scientific">Dyella monticola</name>
    <dbReference type="NCBI Taxonomy" id="1927958"/>
    <lineage>
        <taxon>Bacteria</taxon>
        <taxon>Pseudomonadati</taxon>
        <taxon>Pseudomonadota</taxon>
        <taxon>Gammaproteobacteria</taxon>
        <taxon>Lysobacterales</taxon>
        <taxon>Rhodanobacteraceae</taxon>
        <taxon>Dyella</taxon>
    </lineage>
</organism>